<dbReference type="CDD" id="cd00090">
    <property type="entry name" value="HTH_ARSR"/>
    <property type="match status" value="1"/>
</dbReference>
<evidence type="ECO:0000256" key="1">
    <source>
        <dbReference type="SAM" id="Coils"/>
    </source>
</evidence>
<dbReference type="PANTHER" id="PTHR38600">
    <property type="entry name" value="TRANSCRIPTIONAL REGULATORY PROTEIN"/>
    <property type="match status" value="1"/>
</dbReference>
<dbReference type="SMART" id="SM00418">
    <property type="entry name" value="HTH_ARSR"/>
    <property type="match status" value="1"/>
</dbReference>
<organism evidence="3 4">
    <name type="scientific">Bosea caraganae</name>
    <dbReference type="NCBI Taxonomy" id="2763117"/>
    <lineage>
        <taxon>Bacteria</taxon>
        <taxon>Pseudomonadati</taxon>
        <taxon>Pseudomonadota</taxon>
        <taxon>Alphaproteobacteria</taxon>
        <taxon>Hyphomicrobiales</taxon>
        <taxon>Boseaceae</taxon>
        <taxon>Bosea</taxon>
    </lineage>
</organism>
<feature type="domain" description="HTH arsR-type" evidence="2">
    <location>
        <begin position="1"/>
        <end position="93"/>
    </location>
</feature>
<dbReference type="NCBIfam" id="NF033788">
    <property type="entry name" value="HTH_metalloreg"/>
    <property type="match status" value="1"/>
</dbReference>
<name>A0A370LCJ1_9HYPH</name>
<dbReference type="AlphaFoldDB" id="A0A370LCJ1"/>
<protein>
    <submittedName>
        <fullName evidence="3">Transcriptional regulator</fullName>
    </submittedName>
</protein>
<dbReference type="Proteomes" id="UP000255207">
    <property type="component" value="Unassembled WGS sequence"/>
</dbReference>
<dbReference type="PANTHER" id="PTHR38600:SF2">
    <property type="entry name" value="SLL0088 PROTEIN"/>
    <property type="match status" value="1"/>
</dbReference>
<evidence type="ECO:0000259" key="2">
    <source>
        <dbReference type="PROSITE" id="PS50987"/>
    </source>
</evidence>
<keyword evidence="4" id="KW-1185">Reference proteome</keyword>
<dbReference type="InterPro" id="IPR036388">
    <property type="entry name" value="WH-like_DNA-bd_sf"/>
</dbReference>
<dbReference type="SUPFAM" id="SSF46785">
    <property type="entry name" value="Winged helix' DNA-binding domain"/>
    <property type="match status" value="1"/>
</dbReference>
<dbReference type="InterPro" id="IPR011991">
    <property type="entry name" value="ArsR-like_HTH"/>
</dbReference>
<dbReference type="RefSeq" id="WP_114827789.1">
    <property type="nucleotide sequence ID" value="NZ_QQTO01000019.1"/>
</dbReference>
<evidence type="ECO:0000313" key="3">
    <source>
        <dbReference type="EMBL" id="RDJ29676.1"/>
    </source>
</evidence>
<dbReference type="Gene3D" id="1.10.10.10">
    <property type="entry name" value="Winged helix-like DNA-binding domain superfamily/Winged helix DNA-binding domain"/>
    <property type="match status" value="1"/>
</dbReference>
<comment type="caution">
    <text evidence="3">The sequence shown here is derived from an EMBL/GenBank/DDBJ whole genome shotgun (WGS) entry which is preliminary data.</text>
</comment>
<dbReference type="Pfam" id="PF12840">
    <property type="entry name" value="HTH_20"/>
    <property type="match status" value="1"/>
</dbReference>
<dbReference type="EMBL" id="QQTP01000001">
    <property type="protein sequence ID" value="RDJ29676.1"/>
    <property type="molecule type" value="Genomic_DNA"/>
</dbReference>
<sequence length="124" mass="13860">MTPASQLDATFTALADPTRRAILARLALGEASVTELAQPFAMSQPAISKHLKMLERAGLISRGRDAQRRPCRLEAQPLAEANDWLERYRQLWEANFQRLDALLDEMKAQAKAVTDKNQGKNQGE</sequence>
<dbReference type="InterPro" id="IPR001845">
    <property type="entry name" value="HTH_ArsR_DNA-bd_dom"/>
</dbReference>
<evidence type="ECO:0000313" key="4">
    <source>
        <dbReference type="Proteomes" id="UP000255207"/>
    </source>
</evidence>
<accession>A0A370LCJ1</accession>
<keyword evidence="1" id="KW-0175">Coiled coil</keyword>
<dbReference type="PROSITE" id="PS50987">
    <property type="entry name" value="HTH_ARSR_2"/>
    <property type="match status" value="1"/>
</dbReference>
<proteinExistence type="predicted"/>
<dbReference type="GO" id="GO:0003700">
    <property type="term" value="F:DNA-binding transcription factor activity"/>
    <property type="evidence" value="ECO:0007669"/>
    <property type="project" value="InterPro"/>
</dbReference>
<dbReference type="OrthoDB" id="9790747at2"/>
<reference evidence="4" key="1">
    <citation type="submission" date="2018-07" db="EMBL/GenBank/DDBJ databases">
        <authorList>
            <person name="Safronova V.I."/>
            <person name="Chirak E.R."/>
            <person name="Sazanova A.L."/>
        </authorList>
    </citation>
    <scope>NUCLEOTIDE SEQUENCE [LARGE SCALE GENOMIC DNA]</scope>
    <source>
        <strain evidence="4">RCAM04685</strain>
    </source>
</reference>
<dbReference type="PRINTS" id="PR00778">
    <property type="entry name" value="HTHARSR"/>
</dbReference>
<gene>
    <name evidence="3" type="ORF">DWE98_03855</name>
</gene>
<feature type="coiled-coil region" evidence="1">
    <location>
        <begin position="89"/>
        <end position="116"/>
    </location>
</feature>
<dbReference type="InterPro" id="IPR036390">
    <property type="entry name" value="WH_DNA-bd_sf"/>
</dbReference>